<evidence type="ECO:0008006" key="4">
    <source>
        <dbReference type="Google" id="ProtNLM"/>
    </source>
</evidence>
<dbReference type="PANTHER" id="PTHR47481:SF31">
    <property type="entry name" value="OS01G0873500 PROTEIN"/>
    <property type="match status" value="1"/>
</dbReference>
<protein>
    <recommendedName>
        <fullName evidence="4">Retrotransposon gag domain-containing protein</fullName>
    </recommendedName>
</protein>
<feature type="compositionally biased region" description="Polar residues" evidence="1">
    <location>
        <begin position="287"/>
        <end position="297"/>
    </location>
</feature>
<sequence>MTLELKPSNFTKWSTAFRATCGKFGLLHHLATASTSNSDEAWLQADFCVRGWMYSTVSDAVLNLAMTDDKQTASALWAAIGAVFRANKAPRAIFLNHEFHSMTQGDLSIDAYCVRMKEKADELRDVGQPVYEPNLVLNLLRGLNEVYSNVADNIAGMQPLTFAAARHQLLLKELRPQNEEKVRATTALPAAASSHGGHQQQQLRGGRRPNTKQLASSPSHTPPAATNVFPGLQSPDRRTCGTWRARHPSWTTPPGGSAPTEVPAPRRAQPGHTRASPAANTAFAPLRTSSGGSNTRDATGLIAALRDMQQRGDRIVDSGASTHMTSSAGMLTQRLPPPSPQ</sequence>
<feature type="compositionally biased region" description="Polar residues" evidence="1">
    <location>
        <begin position="319"/>
        <end position="330"/>
    </location>
</feature>
<evidence type="ECO:0000313" key="3">
    <source>
        <dbReference type="Proteomes" id="UP001341281"/>
    </source>
</evidence>
<name>A0AAQ3U988_PASNO</name>
<evidence type="ECO:0000256" key="1">
    <source>
        <dbReference type="SAM" id="MobiDB-lite"/>
    </source>
</evidence>
<dbReference type="PANTHER" id="PTHR47481">
    <property type="match status" value="1"/>
</dbReference>
<dbReference type="Proteomes" id="UP001341281">
    <property type="component" value="Chromosome 07"/>
</dbReference>
<gene>
    <name evidence="2" type="ORF">U9M48_034186</name>
</gene>
<dbReference type="Pfam" id="PF14223">
    <property type="entry name" value="Retrotran_gag_2"/>
    <property type="match status" value="1"/>
</dbReference>
<feature type="region of interest" description="Disordered" evidence="1">
    <location>
        <begin position="188"/>
        <end position="341"/>
    </location>
</feature>
<feature type="compositionally biased region" description="Low complexity" evidence="1">
    <location>
        <begin position="195"/>
        <end position="204"/>
    </location>
</feature>
<dbReference type="AlphaFoldDB" id="A0AAQ3U988"/>
<dbReference type="EMBL" id="CP144751">
    <property type="protein sequence ID" value="WVZ87570.1"/>
    <property type="molecule type" value="Genomic_DNA"/>
</dbReference>
<accession>A0AAQ3U988</accession>
<reference evidence="2 3" key="1">
    <citation type="submission" date="2024-02" db="EMBL/GenBank/DDBJ databases">
        <title>High-quality chromosome-scale genome assembly of Pensacola bahiagrass (Paspalum notatum Flugge var. saurae).</title>
        <authorList>
            <person name="Vega J.M."/>
            <person name="Podio M."/>
            <person name="Orjuela J."/>
            <person name="Siena L.A."/>
            <person name="Pessino S.C."/>
            <person name="Combes M.C."/>
            <person name="Mariac C."/>
            <person name="Albertini E."/>
            <person name="Pupilli F."/>
            <person name="Ortiz J.P.A."/>
            <person name="Leblanc O."/>
        </authorList>
    </citation>
    <scope>NUCLEOTIDE SEQUENCE [LARGE SCALE GENOMIC DNA]</scope>
    <source>
        <strain evidence="2">R1</strain>
        <tissue evidence="2">Leaf</tissue>
    </source>
</reference>
<evidence type="ECO:0000313" key="2">
    <source>
        <dbReference type="EMBL" id="WVZ87570.1"/>
    </source>
</evidence>
<keyword evidence="3" id="KW-1185">Reference proteome</keyword>
<organism evidence="2 3">
    <name type="scientific">Paspalum notatum var. saurae</name>
    <dbReference type="NCBI Taxonomy" id="547442"/>
    <lineage>
        <taxon>Eukaryota</taxon>
        <taxon>Viridiplantae</taxon>
        <taxon>Streptophyta</taxon>
        <taxon>Embryophyta</taxon>
        <taxon>Tracheophyta</taxon>
        <taxon>Spermatophyta</taxon>
        <taxon>Magnoliopsida</taxon>
        <taxon>Liliopsida</taxon>
        <taxon>Poales</taxon>
        <taxon>Poaceae</taxon>
        <taxon>PACMAD clade</taxon>
        <taxon>Panicoideae</taxon>
        <taxon>Andropogonodae</taxon>
        <taxon>Paspaleae</taxon>
        <taxon>Paspalinae</taxon>
        <taxon>Paspalum</taxon>
    </lineage>
</organism>
<proteinExistence type="predicted"/>